<evidence type="ECO:0000313" key="3">
    <source>
        <dbReference type="Proteomes" id="UP001523392"/>
    </source>
</evidence>
<evidence type="ECO:0000256" key="1">
    <source>
        <dbReference type="SAM" id="SignalP"/>
    </source>
</evidence>
<name>A0ABT1D775_9PROT</name>
<evidence type="ECO:0000313" key="2">
    <source>
        <dbReference type="EMBL" id="MCO6417789.1"/>
    </source>
</evidence>
<comment type="caution">
    <text evidence="2">The sequence shown here is derived from an EMBL/GenBank/DDBJ whole genome shotgun (WGS) entry which is preliminary data.</text>
</comment>
<reference evidence="2 3" key="1">
    <citation type="submission" date="2021-12" db="EMBL/GenBank/DDBJ databases">
        <title>Siccirubricoccus leaddurans sp. nov., a high concentration Zn2+ tolerance bacterium.</title>
        <authorList>
            <person name="Cao Y."/>
        </authorList>
    </citation>
    <scope>NUCLEOTIDE SEQUENCE [LARGE SCALE GENOMIC DNA]</scope>
    <source>
        <strain evidence="2 3">KC 17139</strain>
    </source>
</reference>
<dbReference type="Proteomes" id="UP001523392">
    <property type="component" value="Unassembled WGS sequence"/>
</dbReference>
<accession>A0ABT1D775</accession>
<organism evidence="2 3">
    <name type="scientific">Siccirubricoccus soli</name>
    <dbReference type="NCBI Taxonomy" id="2899147"/>
    <lineage>
        <taxon>Bacteria</taxon>
        <taxon>Pseudomonadati</taxon>
        <taxon>Pseudomonadota</taxon>
        <taxon>Alphaproteobacteria</taxon>
        <taxon>Acetobacterales</taxon>
        <taxon>Roseomonadaceae</taxon>
        <taxon>Siccirubricoccus</taxon>
    </lineage>
</organism>
<keyword evidence="1" id="KW-0732">Signal</keyword>
<proteinExistence type="predicted"/>
<dbReference type="EMBL" id="JAFIRR010000103">
    <property type="protein sequence ID" value="MCO6417789.1"/>
    <property type="molecule type" value="Genomic_DNA"/>
</dbReference>
<feature type="chain" id="PRO_5045366605" evidence="1">
    <location>
        <begin position="21"/>
        <end position="155"/>
    </location>
</feature>
<dbReference type="RefSeq" id="WP_252954422.1">
    <property type="nucleotide sequence ID" value="NZ_JAFIRR010000103.1"/>
</dbReference>
<sequence length="155" mass="16296">MRMLVMAALLWAALAGPALADSPPRVEVVGAAQGPFRVLVNGTLLHSEASARGIDLIGQYAEGPARFALLRINTGSYACAAEFRIIDLGGARPRLSPAFGTCSAEPRVELRDGALLVTLPRYRAGPVATTWRYAEGRLDSRTGPIGGQAALAPGW</sequence>
<protein>
    <submittedName>
        <fullName evidence="2">Uncharacterized protein</fullName>
    </submittedName>
</protein>
<feature type="signal peptide" evidence="1">
    <location>
        <begin position="1"/>
        <end position="20"/>
    </location>
</feature>
<keyword evidence="3" id="KW-1185">Reference proteome</keyword>
<gene>
    <name evidence="2" type="ORF">JYK14_16700</name>
</gene>